<dbReference type="AlphaFoldDB" id="A0A2L2T680"/>
<organism evidence="2 3">
    <name type="scientific">Fusarium venenatum</name>
    <dbReference type="NCBI Taxonomy" id="56646"/>
    <lineage>
        <taxon>Eukaryota</taxon>
        <taxon>Fungi</taxon>
        <taxon>Dikarya</taxon>
        <taxon>Ascomycota</taxon>
        <taxon>Pezizomycotina</taxon>
        <taxon>Sordariomycetes</taxon>
        <taxon>Hypocreomycetidae</taxon>
        <taxon>Hypocreales</taxon>
        <taxon>Nectriaceae</taxon>
        <taxon>Fusarium</taxon>
    </lineage>
</organism>
<dbReference type="EMBL" id="LN649229">
    <property type="protein sequence ID" value="CEI65368.1"/>
    <property type="molecule type" value="Genomic_DNA"/>
</dbReference>
<name>A0A2L2T680_9HYPO</name>
<sequence>MILVPYLRTRYPVPVDSSGGAAGRPVTSSAAKVSHAASHQSNLSLASMTMHKGMLVTELLSERKLLQNLSRHVICRAVTCLDRQWQNSGGSQTDDSVWGASDIYKL</sequence>
<evidence type="ECO:0000313" key="2">
    <source>
        <dbReference type="EMBL" id="CEI65368.1"/>
    </source>
</evidence>
<evidence type="ECO:0000313" key="3">
    <source>
        <dbReference type="Proteomes" id="UP000245910"/>
    </source>
</evidence>
<reference evidence="3" key="1">
    <citation type="submission" date="2014-10" db="EMBL/GenBank/DDBJ databases">
        <authorList>
            <person name="King R."/>
        </authorList>
    </citation>
    <scope>NUCLEOTIDE SEQUENCE [LARGE SCALE GENOMIC DNA]</scope>
    <source>
        <strain evidence="3">A3/5</strain>
    </source>
</reference>
<protein>
    <submittedName>
        <fullName evidence="2">Uncharacterized protein</fullName>
    </submittedName>
</protein>
<feature type="region of interest" description="Disordered" evidence="1">
    <location>
        <begin position="86"/>
        <end position="106"/>
    </location>
</feature>
<proteinExistence type="predicted"/>
<evidence type="ECO:0000256" key="1">
    <source>
        <dbReference type="SAM" id="MobiDB-lite"/>
    </source>
</evidence>
<feature type="compositionally biased region" description="Polar residues" evidence="1">
    <location>
        <begin position="86"/>
        <end position="95"/>
    </location>
</feature>
<dbReference type="Proteomes" id="UP000245910">
    <property type="component" value="Chromosome I"/>
</dbReference>
<accession>A0A2L2T680</accession>
<keyword evidence="3" id="KW-1185">Reference proteome</keyword>